<gene>
    <name evidence="1" type="primary">ORF149273</name>
</gene>
<reference evidence="1" key="1">
    <citation type="submission" date="2014-12" db="EMBL/GenBank/DDBJ databases">
        <title>Insight into the proteome of Arion vulgaris.</title>
        <authorList>
            <person name="Aradska J."/>
            <person name="Bulat T."/>
            <person name="Smidak R."/>
            <person name="Sarate P."/>
            <person name="Gangsoo J."/>
            <person name="Sialana F."/>
            <person name="Bilban M."/>
            <person name="Lubec G."/>
        </authorList>
    </citation>
    <scope>NUCLEOTIDE SEQUENCE</scope>
    <source>
        <tissue evidence="1">Skin</tissue>
    </source>
</reference>
<sequence length="59" mass="6849">WEKLADDQSVWKTMPCKGEESFKEKSIDDLEGKRNKGKLIRLSHLHTSQMTACKDKQIT</sequence>
<organism evidence="1">
    <name type="scientific">Arion vulgaris</name>
    <dbReference type="NCBI Taxonomy" id="1028688"/>
    <lineage>
        <taxon>Eukaryota</taxon>
        <taxon>Metazoa</taxon>
        <taxon>Spiralia</taxon>
        <taxon>Lophotrochozoa</taxon>
        <taxon>Mollusca</taxon>
        <taxon>Gastropoda</taxon>
        <taxon>Heterobranchia</taxon>
        <taxon>Euthyneura</taxon>
        <taxon>Panpulmonata</taxon>
        <taxon>Eupulmonata</taxon>
        <taxon>Stylommatophora</taxon>
        <taxon>Helicina</taxon>
        <taxon>Arionoidea</taxon>
        <taxon>Arionidae</taxon>
        <taxon>Arion</taxon>
    </lineage>
</organism>
<dbReference type="EMBL" id="HACG01038766">
    <property type="protein sequence ID" value="CEK85631.1"/>
    <property type="molecule type" value="Transcribed_RNA"/>
</dbReference>
<protein>
    <submittedName>
        <fullName evidence="1">Uncharacterized protein</fullName>
    </submittedName>
</protein>
<name>A0A0B7B008_9EUPU</name>
<evidence type="ECO:0000313" key="1">
    <source>
        <dbReference type="EMBL" id="CEK85631.1"/>
    </source>
</evidence>
<feature type="non-terminal residue" evidence="1">
    <location>
        <position position="1"/>
    </location>
</feature>
<proteinExistence type="predicted"/>
<dbReference type="AlphaFoldDB" id="A0A0B7B008"/>
<accession>A0A0B7B008</accession>